<organism evidence="1 2">
    <name type="scientific">Hyalomma asiaticum</name>
    <name type="common">Tick</name>
    <dbReference type="NCBI Taxonomy" id="266040"/>
    <lineage>
        <taxon>Eukaryota</taxon>
        <taxon>Metazoa</taxon>
        <taxon>Ecdysozoa</taxon>
        <taxon>Arthropoda</taxon>
        <taxon>Chelicerata</taxon>
        <taxon>Arachnida</taxon>
        <taxon>Acari</taxon>
        <taxon>Parasitiformes</taxon>
        <taxon>Ixodida</taxon>
        <taxon>Ixodoidea</taxon>
        <taxon>Ixodidae</taxon>
        <taxon>Hyalomminae</taxon>
        <taxon>Hyalomma</taxon>
    </lineage>
</organism>
<keyword evidence="2" id="KW-1185">Reference proteome</keyword>
<name>A0ACB7TKV1_HYAAI</name>
<evidence type="ECO:0000313" key="1">
    <source>
        <dbReference type="EMBL" id="KAH6947683.1"/>
    </source>
</evidence>
<protein>
    <submittedName>
        <fullName evidence="1">Uncharacterized protein</fullName>
    </submittedName>
</protein>
<dbReference type="Proteomes" id="UP000821845">
    <property type="component" value="Chromosome 1"/>
</dbReference>
<comment type="caution">
    <text evidence="1">The sequence shown here is derived from an EMBL/GenBank/DDBJ whole genome shotgun (WGS) entry which is preliminary data.</text>
</comment>
<accession>A0ACB7TKV1</accession>
<proteinExistence type="predicted"/>
<reference evidence="1" key="1">
    <citation type="submission" date="2020-05" db="EMBL/GenBank/DDBJ databases">
        <title>Large-scale comparative analyses of tick genomes elucidate their genetic diversity and vector capacities.</title>
        <authorList>
            <person name="Jia N."/>
            <person name="Wang J."/>
            <person name="Shi W."/>
            <person name="Du L."/>
            <person name="Sun Y."/>
            <person name="Zhan W."/>
            <person name="Jiang J."/>
            <person name="Wang Q."/>
            <person name="Zhang B."/>
            <person name="Ji P."/>
            <person name="Sakyi L.B."/>
            <person name="Cui X."/>
            <person name="Yuan T."/>
            <person name="Jiang B."/>
            <person name="Yang W."/>
            <person name="Lam T.T.-Y."/>
            <person name="Chang Q."/>
            <person name="Ding S."/>
            <person name="Wang X."/>
            <person name="Zhu J."/>
            <person name="Ruan X."/>
            <person name="Zhao L."/>
            <person name="Wei J."/>
            <person name="Que T."/>
            <person name="Du C."/>
            <person name="Cheng J."/>
            <person name="Dai P."/>
            <person name="Han X."/>
            <person name="Huang E."/>
            <person name="Gao Y."/>
            <person name="Liu J."/>
            <person name="Shao H."/>
            <person name="Ye R."/>
            <person name="Li L."/>
            <person name="Wei W."/>
            <person name="Wang X."/>
            <person name="Wang C."/>
            <person name="Yang T."/>
            <person name="Huo Q."/>
            <person name="Li W."/>
            <person name="Guo W."/>
            <person name="Chen H."/>
            <person name="Zhou L."/>
            <person name="Ni X."/>
            <person name="Tian J."/>
            <person name="Zhou Y."/>
            <person name="Sheng Y."/>
            <person name="Liu T."/>
            <person name="Pan Y."/>
            <person name="Xia L."/>
            <person name="Li J."/>
            <person name="Zhao F."/>
            <person name="Cao W."/>
        </authorList>
    </citation>
    <scope>NUCLEOTIDE SEQUENCE</scope>
    <source>
        <strain evidence="1">Hyas-2018</strain>
    </source>
</reference>
<dbReference type="EMBL" id="CM023481">
    <property type="protein sequence ID" value="KAH6947683.1"/>
    <property type="molecule type" value="Genomic_DNA"/>
</dbReference>
<gene>
    <name evidence="1" type="ORF">HPB50_020724</name>
</gene>
<evidence type="ECO:0000313" key="2">
    <source>
        <dbReference type="Proteomes" id="UP000821845"/>
    </source>
</evidence>
<sequence>MSAAFDACDSVYVYMKWRRPSCSSQVLVEFDNADWKRREWIRVYEDPFAAFLVEETLTWHVRNSNEPPSPALVSGFAFYIRVHVPGG</sequence>